<gene>
    <name evidence="3" type="ORF">BDV26DRAFT_295269</name>
</gene>
<feature type="chain" id="PRO_5025006774" evidence="2">
    <location>
        <begin position="21"/>
        <end position="194"/>
    </location>
</feature>
<sequence length="194" mass="21418">MHWVNILSLLALAHAPVTSALSAARIWASFSPHCLANDHTSYPDDPNLGLHEEFITAVDVVAGKCQEVPVPLRFAREVDHVSIDADIFWQDNLDQCDIAVYELPGCAATPLIQTDIRYGKALSECEERSFAVYTQIWVRLECEKMKPIPHGITSWHHGEHGNNTGTADDTGEQNGTSPYSRTGVGKEISENHQA</sequence>
<feature type="signal peptide" evidence="2">
    <location>
        <begin position="1"/>
        <end position="20"/>
    </location>
</feature>
<dbReference type="OrthoDB" id="4503765at2759"/>
<accession>A0A5N7B1E9</accession>
<dbReference type="Proteomes" id="UP000326198">
    <property type="component" value="Unassembled WGS sequence"/>
</dbReference>
<reference evidence="3 4" key="1">
    <citation type="submission" date="2019-04" db="EMBL/GenBank/DDBJ databases">
        <title>Friends and foes A comparative genomics studyof 23 Aspergillus species from section Flavi.</title>
        <authorList>
            <consortium name="DOE Joint Genome Institute"/>
            <person name="Kjaerbolling I."/>
            <person name="Vesth T."/>
            <person name="Frisvad J.C."/>
            <person name="Nybo J.L."/>
            <person name="Theobald S."/>
            <person name="Kildgaard S."/>
            <person name="Isbrandt T."/>
            <person name="Kuo A."/>
            <person name="Sato A."/>
            <person name="Lyhne E.K."/>
            <person name="Kogle M.E."/>
            <person name="Wiebenga A."/>
            <person name="Kun R.S."/>
            <person name="Lubbers R.J."/>
            <person name="Makela M.R."/>
            <person name="Barry K."/>
            <person name="Chovatia M."/>
            <person name="Clum A."/>
            <person name="Daum C."/>
            <person name="Haridas S."/>
            <person name="He G."/>
            <person name="LaButti K."/>
            <person name="Lipzen A."/>
            <person name="Mondo S."/>
            <person name="Riley R."/>
            <person name="Salamov A."/>
            <person name="Simmons B.A."/>
            <person name="Magnuson J.K."/>
            <person name="Henrissat B."/>
            <person name="Mortensen U.H."/>
            <person name="Larsen T.O."/>
            <person name="Devries R.P."/>
            <person name="Grigoriev I.V."/>
            <person name="Machida M."/>
            <person name="Baker S.E."/>
            <person name="Andersen M.R."/>
        </authorList>
    </citation>
    <scope>NUCLEOTIDE SEQUENCE [LARGE SCALE GENOMIC DNA]</scope>
    <source>
        <strain evidence="3 4">IBT 29228</strain>
    </source>
</reference>
<evidence type="ECO:0000313" key="3">
    <source>
        <dbReference type="EMBL" id="KAE8375169.1"/>
    </source>
</evidence>
<dbReference type="AlphaFoldDB" id="A0A5N7B1E9"/>
<evidence type="ECO:0000256" key="1">
    <source>
        <dbReference type="SAM" id="MobiDB-lite"/>
    </source>
</evidence>
<evidence type="ECO:0000313" key="4">
    <source>
        <dbReference type="Proteomes" id="UP000326198"/>
    </source>
</evidence>
<keyword evidence="4" id="KW-1185">Reference proteome</keyword>
<name>A0A5N7B1E9_9EURO</name>
<keyword evidence="2" id="KW-0732">Signal</keyword>
<protein>
    <submittedName>
        <fullName evidence="3">Uncharacterized protein</fullName>
    </submittedName>
</protein>
<proteinExistence type="predicted"/>
<dbReference type="EMBL" id="ML736266">
    <property type="protein sequence ID" value="KAE8375169.1"/>
    <property type="molecule type" value="Genomic_DNA"/>
</dbReference>
<evidence type="ECO:0000256" key="2">
    <source>
        <dbReference type="SAM" id="SignalP"/>
    </source>
</evidence>
<organism evidence="3 4">
    <name type="scientific">Aspergillus bertholletiae</name>
    <dbReference type="NCBI Taxonomy" id="1226010"/>
    <lineage>
        <taxon>Eukaryota</taxon>
        <taxon>Fungi</taxon>
        <taxon>Dikarya</taxon>
        <taxon>Ascomycota</taxon>
        <taxon>Pezizomycotina</taxon>
        <taxon>Eurotiomycetes</taxon>
        <taxon>Eurotiomycetidae</taxon>
        <taxon>Eurotiales</taxon>
        <taxon>Aspergillaceae</taxon>
        <taxon>Aspergillus</taxon>
        <taxon>Aspergillus subgen. Circumdati</taxon>
    </lineage>
</organism>
<feature type="compositionally biased region" description="Polar residues" evidence="1">
    <location>
        <begin position="161"/>
        <end position="180"/>
    </location>
</feature>
<feature type="region of interest" description="Disordered" evidence="1">
    <location>
        <begin position="154"/>
        <end position="194"/>
    </location>
</feature>